<sequence>MIHAPRLLKAIRERNFAKAKARWSTPEAFKKDGDLRFTGLLEYMNKVAEENKALAAGKAPNQVGRDTAPAPPPCCPVPPQTTPF</sequence>
<dbReference type="EMBL" id="BAAAEU010000004">
    <property type="protein sequence ID" value="GAA0707952.1"/>
    <property type="molecule type" value="Genomic_DNA"/>
</dbReference>
<evidence type="ECO:0000256" key="1">
    <source>
        <dbReference type="SAM" id="MobiDB-lite"/>
    </source>
</evidence>
<dbReference type="Proteomes" id="UP001501523">
    <property type="component" value="Unassembled WGS sequence"/>
</dbReference>
<evidence type="ECO:0000313" key="2">
    <source>
        <dbReference type="EMBL" id="GAA0707952.1"/>
    </source>
</evidence>
<keyword evidence="3" id="KW-1185">Reference proteome</keyword>
<protein>
    <submittedName>
        <fullName evidence="2">Uncharacterized protein</fullName>
    </submittedName>
</protein>
<gene>
    <name evidence="2" type="ORF">GCM10009105_07090</name>
</gene>
<comment type="caution">
    <text evidence="2">The sequence shown here is derived from an EMBL/GenBank/DDBJ whole genome shotgun (WGS) entry which is preliminary data.</text>
</comment>
<accession>A0ABN1ID82</accession>
<feature type="region of interest" description="Disordered" evidence="1">
    <location>
        <begin position="57"/>
        <end position="84"/>
    </location>
</feature>
<proteinExistence type="predicted"/>
<name>A0ABN1ID82_9GAMM</name>
<reference evidence="2 3" key="1">
    <citation type="journal article" date="2019" name="Int. J. Syst. Evol. Microbiol.">
        <title>The Global Catalogue of Microorganisms (GCM) 10K type strain sequencing project: providing services to taxonomists for standard genome sequencing and annotation.</title>
        <authorList>
            <consortium name="The Broad Institute Genomics Platform"/>
            <consortium name="The Broad Institute Genome Sequencing Center for Infectious Disease"/>
            <person name="Wu L."/>
            <person name="Ma J."/>
        </authorList>
    </citation>
    <scope>NUCLEOTIDE SEQUENCE [LARGE SCALE GENOMIC DNA]</scope>
    <source>
        <strain evidence="2 3">JCM 15421</strain>
    </source>
</reference>
<dbReference type="RefSeq" id="WP_343787234.1">
    <property type="nucleotide sequence ID" value="NZ_BAAAEU010000004.1"/>
</dbReference>
<feature type="compositionally biased region" description="Pro residues" evidence="1">
    <location>
        <begin position="69"/>
        <end position="84"/>
    </location>
</feature>
<organism evidence="2 3">
    <name type="scientific">Dokdonella soli</name>
    <dbReference type="NCBI Taxonomy" id="529810"/>
    <lineage>
        <taxon>Bacteria</taxon>
        <taxon>Pseudomonadati</taxon>
        <taxon>Pseudomonadota</taxon>
        <taxon>Gammaproteobacteria</taxon>
        <taxon>Lysobacterales</taxon>
        <taxon>Rhodanobacteraceae</taxon>
        <taxon>Dokdonella</taxon>
    </lineage>
</organism>
<evidence type="ECO:0000313" key="3">
    <source>
        <dbReference type="Proteomes" id="UP001501523"/>
    </source>
</evidence>